<feature type="region of interest" description="Disordered" evidence="5">
    <location>
        <begin position="1"/>
        <end position="42"/>
    </location>
</feature>
<evidence type="ECO:0008006" key="10">
    <source>
        <dbReference type="Google" id="ProtNLM"/>
    </source>
</evidence>
<feature type="region of interest" description="Disordered" evidence="5">
    <location>
        <begin position="235"/>
        <end position="263"/>
    </location>
</feature>
<proteinExistence type="predicted"/>
<keyword evidence="2 4" id="KW-0863">Zinc-finger</keyword>
<keyword evidence="9" id="KW-1185">Reference proteome</keyword>
<evidence type="ECO:0000259" key="7">
    <source>
        <dbReference type="PROSITE" id="PS51038"/>
    </source>
</evidence>
<evidence type="ECO:0000256" key="5">
    <source>
        <dbReference type="SAM" id="MobiDB-lite"/>
    </source>
</evidence>
<keyword evidence="1" id="KW-0479">Metal-binding</keyword>
<dbReference type="PROSITE" id="PS51038">
    <property type="entry name" value="BAH"/>
    <property type="match status" value="1"/>
</dbReference>
<protein>
    <recommendedName>
        <fullName evidence="10">BAH-domain-containing protein</fullName>
    </recommendedName>
</protein>
<evidence type="ECO:0000256" key="2">
    <source>
        <dbReference type="ARBA" id="ARBA00022771"/>
    </source>
</evidence>
<evidence type="ECO:0000256" key="1">
    <source>
        <dbReference type="ARBA" id="ARBA00022723"/>
    </source>
</evidence>
<dbReference type="SUPFAM" id="SSF57903">
    <property type="entry name" value="FYVE/PHD zinc finger"/>
    <property type="match status" value="1"/>
</dbReference>
<gene>
    <name evidence="8" type="ORF">M427DRAFT_52475</name>
</gene>
<dbReference type="GO" id="GO:0008270">
    <property type="term" value="F:zinc ion binding"/>
    <property type="evidence" value="ECO:0007669"/>
    <property type="project" value="UniProtKB-KW"/>
</dbReference>
<dbReference type="InterPro" id="IPR019787">
    <property type="entry name" value="Znf_PHD-finger"/>
</dbReference>
<dbReference type="SMART" id="SM00249">
    <property type="entry name" value="PHD"/>
    <property type="match status" value="1"/>
</dbReference>
<dbReference type="GO" id="GO:0003682">
    <property type="term" value="F:chromatin binding"/>
    <property type="evidence" value="ECO:0007669"/>
    <property type="project" value="InterPro"/>
</dbReference>
<evidence type="ECO:0000313" key="9">
    <source>
        <dbReference type="Proteomes" id="UP000070544"/>
    </source>
</evidence>
<evidence type="ECO:0000259" key="6">
    <source>
        <dbReference type="PROSITE" id="PS50016"/>
    </source>
</evidence>
<dbReference type="InterPro" id="IPR011011">
    <property type="entry name" value="Znf_FYVE_PHD"/>
</dbReference>
<dbReference type="CDD" id="cd04370">
    <property type="entry name" value="BAH"/>
    <property type="match status" value="1"/>
</dbReference>
<accession>A0A139AU52</accession>
<evidence type="ECO:0000313" key="8">
    <source>
        <dbReference type="EMBL" id="KXS20229.1"/>
    </source>
</evidence>
<dbReference type="PROSITE" id="PS50016">
    <property type="entry name" value="ZF_PHD_2"/>
    <property type="match status" value="1"/>
</dbReference>
<evidence type="ECO:0000256" key="4">
    <source>
        <dbReference type="PROSITE-ProRule" id="PRU00146"/>
    </source>
</evidence>
<dbReference type="InterPro" id="IPR001025">
    <property type="entry name" value="BAH_dom"/>
</dbReference>
<organism evidence="8 9">
    <name type="scientific">Gonapodya prolifera (strain JEL478)</name>
    <name type="common">Monoblepharis prolifera</name>
    <dbReference type="NCBI Taxonomy" id="1344416"/>
    <lineage>
        <taxon>Eukaryota</taxon>
        <taxon>Fungi</taxon>
        <taxon>Fungi incertae sedis</taxon>
        <taxon>Chytridiomycota</taxon>
        <taxon>Chytridiomycota incertae sedis</taxon>
        <taxon>Monoblepharidomycetes</taxon>
        <taxon>Monoblepharidales</taxon>
        <taxon>Gonapodyaceae</taxon>
        <taxon>Gonapodya</taxon>
    </lineage>
</organism>
<sequence length="263" mass="29658">MNGAEDAAQHTSNKRRLSVGPDDDADANQTSQDQSNIPFKLTPPADAELFDYKSIILDNHEYKLRDNLAIESTGTEPHHGELLRIQATKNDRRNVYLTVRWFYRPDEIDGGKRPHHGHKELLRCVDHTDRVHVASVIGPSHIVHLVAGAESNLTGQGLYWREEYSAMKRQILTELPKYCLCKRPENPDLPLIQCDTCERWFHADDCVALSQTELPPEEVPWYCPECLKGVNGQSLVQQSKGPAPKLPTPGPAKVKATKKQTKK</sequence>
<dbReference type="InterPro" id="IPR013083">
    <property type="entry name" value="Znf_RING/FYVE/PHD"/>
</dbReference>
<dbReference type="Pfam" id="PF00628">
    <property type="entry name" value="PHD"/>
    <property type="match status" value="1"/>
</dbReference>
<feature type="domain" description="BAH" evidence="7">
    <location>
        <begin position="60"/>
        <end position="175"/>
    </location>
</feature>
<dbReference type="CDD" id="cd15489">
    <property type="entry name" value="PHD_SF"/>
    <property type="match status" value="1"/>
</dbReference>
<dbReference type="Gene3D" id="2.30.30.490">
    <property type="match status" value="1"/>
</dbReference>
<evidence type="ECO:0000256" key="3">
    <source>
        <dbReference type="ARBA" id="ARBA00022833"/>
    </source>
</evidence>
<dbReference type="Proteomes" id="UP000070544">
    <property type="component" value="Unassembled WGS sequence"/>
</dbReference>
<dbReference type="Gene3D" id="3.30.40.10">
    <property type="entry name" value="Zinc/RING finger domain, C3HC4 (zinc finger)"/>
    <property type="match status" value="1"/>
</dbReference>
<dbReference type="InterPro" id="IPR001965">
    <property type="entry name" value="Znf_PHD"/>
</dbReference>
<keyword evidence="3" id="KW-0862">Zinc</keyword>
<dbReference type="AlphaFoldDB" id="A0A139AU52"/>
<feature type="domain" description="PHD-type" evidence="6">
    <location>
        <begin position="176"/>
        <end position="229"/>
    </location>
</feature>
<dbReference type="STRING" id="1344416.A0A139AU52"/>
<dbReference type="EMBL" id="KQ965736">
    <property type="protein sequence ID" value="KXS20229.1"/>
    <property type="molecule type" value="Genomic_DNA"/>
</dbReference>
<reference evidence="8 9" key="1">
    <citation type="journal article" date="2015" name="Genome Biol. Evol.">
        <title>Phylogenomic analyses indicate that early fungi evolved digesting cell walls of algal ancestors of land plants.</title>
        <authorList>
            <person name="Chang Y."/>
            <person name="Wang S."/>
            <person name="Sekimoto S."/>
            <person name="Aerts A.L."/>
            <person name="Choi C."/>
            <person name="Clum A."/>
            <person name="LaButti K.M."/>
            <person name="Lindquist E.A."/>
            <person name="Yee Ngan C."/>
            <person name="Ohm R.A."/>
            <person name="Salamov A.A."/>
            <person name="Grigoriev I.V."/>
            <person name="Spatafora J.W."/>
            <person name="Berbee M.L."/>
        </authorList>
    </citation>
    <scope>NUCLEOTIDE SEQUENCE [LARGE SCALE GENOMIC DNA]</scope>
    <source>
        <strain evidence="8 9">JEL478</strain>
    </source>
</reference>
<name>A0A139AU52_GONPJ</name>
<dbReference type="InterPro" id="IPR043151">
    <property type="entry name" value="BAH_sf"/>
</dbReference>
<dbReference type="OrthoDB" id="10259622at2759"/>
<dbReference type="PANTHER" id="PTHR46364">
    <property type="entry name" value="OS08G0421900 PROTEIN"/>
    <property type="match status" value="1"/>
</dbReference>
<feature type="compositionally biased region" description="Polar residues" evidence="5">
    <location>
        <begin position="27"/>
        <end position="37"/>
    </location>
</feature>